<feature type="compositionally biased region" description="Polar residues" evidence="1">
    <location>
        <begin position="11"/>
        <end position="21"/>
    </location>
</feature>
<accession>A0A4Y2J9V0</accession>
<protein>
    <submittedName>
        <fullName evidence="2">Uncharacterized protein</fullName>
    </submittedName>
</protein>
<organism evidence="2 3">
    <name type="scientific">Araneus ventricosus</name>
    <name type="common">Orbweaver spider</name>
    <name type="synonym">Epeira ventricosa</name>
    <dbReference type="NCBI Taxonomy" id="182803"/>
    <lineage>
        <taxon>Eukaryota</taxon>
        <taxon>Metazoa</taxon>
        <taxon>Ecdysozoa</taxon>
        <taxon>Arthropoda</taxon>
        <taxon>Chelicerata</taxon>
        <taxon>Arachnida</taxon>
        <taxon>Araneae</taxon>
        <taxon>Araneomorphae</taxon>
        <taxon>Entelegynae</taxon>
        <taxon>Araneoidea</taxon>
        <taxon>Araneidae</taxon>
        <taxon>Araneus</taxon>
    </lineage>
</organism>
<dbReference type="EMBL" id="BGPR01003334">
    <property type="protein sequence ID" value="GBM86724.1"/>
    <property type="molecule type" value="Genomic_DNA"/>
</dbReference>
<keyword evidence="3" id="KW-1185">Reference proteome</keyword>
<proteinExistence type="predicted"/>
<evidence type="ECO:0000256" key="1">
    <source>
        <dbReference type="SAM" id="MobiDB-lite"/>
    </source>
</evidence>
<comment type="caution">
    <text evidence="2">The sequence shown here is derived from an EMBL/GenBank/DDBJ whole genome shotgun (WGS) entry which is preliminary data.</text>
</comment>
<feature type="region of interest" description="Disordered" evidence="1">
    <location>
        <begin position="1"/>
        <end position="23"/>
    </location>
</feature>
<feature type="compositionally biased region" description="Basic residues" evidence="1">
    <location>
        <begin position="1"/>
        <end position="10"/>
    </location>
</feature>
<dbReference type="AlphaFoldDB" id="A0A4Y2J9V0"/>
<evidence type="ECO:0000313" key="2">
    <source>
        <dbReference type="EMBL" id="GBM86724.1"/>
    </source>
</evidence>
<dbReference type="Proteomes" id="UP000499080">
    <property type="component" value="Unassembled WGS sequence"/>
</dbReference>
<evidence type="ECO:0000313" key="3">
    <source>
        <dbReference type="Proteomes" id="UP000499080"/>
    </source>
</evidence>
<reference evidence="2 3" key="1">
    <citation type="journal article" date="2019" name="Sci. Rep.">
        <title>Orb-weaving spider Araneus ventricosus genome elucidates the spidroin gene catalogue.</title>
        <authorList>
            <person name="Kono N."/>
            <person name="Nakamura H."/>
            <person name="Ohtoshi R."/>
            <person name="Moran D.A.P."/>
            <person name="Shinohara A."/>
            <person name="Yoshida Y."/>
            <person name="Fujiwara M."/>
            <person name="Mori M."/>
            <person name="Tomita M."/>
            <person name="Arakawa K."/>
        </authorList>
    </citation>
    <scope>NUCLEOTIDE SEQUENCE [LARGE SCALE GENOMIC DNA]</scope>
</reference>
<name>A0A4Y2J9V0_ARAVE</name>
<sequence length="143" mass="16557">MEAPCKRHSRSLQSPRATSPISPKCFQNEIPRPAFPIELHSPSPIILCESLDSPRLCERSWLPPYPRSYFSFIAQRAEWKTGQDENPNISITPRQFSSEFEIDNRLWSDALQMVRIGAFVNVQFKSHQRPRPDPSCRRYVPSS</sequence>
<gene>
    <name evidence="2" type="ORF">AVEN_191881_1</name>
</gene>